<protein>
    <submittedName>
        <fullName evidence="2">Uncharacterized protein</fullName>
    </submittedName>
</protein>
<feature type="transmembrane region" description="Helical" evidence="1">
    <location>
        <begin position="108"/>
        <end position="130"/>
    </location>
</feature>
<dbReference type="EMBL" id="JACIGY010000001">
    <property type="protein sequence ID" value="MBB4409842.1"/>
    <property type="molecule type" value="Genomic_DNA"/>
</dbReference>
<evidence type="ECO:0000313" key="7">
    <source>
        <dbReference type="Proteomes" id="UP000576087"/>
    </source>
</evidence>
<dbReference type="Proteomes" id="UP000520770">
    <property type="component" value="Unassembled WGS sequence"/>
</dbReference>
<keyword evidence="6" id="KW-1185">Reference proteome</keyword>
<evidence type="ECO:0000313" key="4">
    <source>
        <dbReference type="EMBL" id="MBB4444529.1"/>
    </source>
</evidence>
<accession>A0A7W6WNF7</accession>
<sequence>MLRVFWATLLSPLWAPLYTAFFANVVFTGLPEVGADWSVLYAASINWTFGFAYGFLPMIVLAPLAHLLLSWRRRTSLLSYVSVWFLLSHILWWGYINLTPVQNDIVSALARSFLFNLPWIPAGATFWAIARPDKRVRRDGNVADFDKATLRKAVSPPGQRSQFGMRGRKPQ</sequence>
<reference evidence="5 6" key="1">
    <citation type="submission" date="2020-08" db="EMBL/GenBank/DDBJ databases">
        <title>Genomic Encyclopedia of Type Strains, Phase IV (KMG-V): Genome sequencing to study the core and pangenomes of soil and plant-associated prokaryotes.</title>
        <authorList>
            <person name="Whitman W."/>
        </authorList>
    </citation>
    <scope>NUCLEOTIDE SEQUENCE [LARGE SCALE GENOMIC DNA]</scope>
    <source>
        <strain evidence="3 6">SEMIA 444</strain>
        <strain evidence="2 5">SEMIA 448</strain>
        <strain evidence="4 7">SEMIA 452</strain>
    </source>
</reference>
<evidence type="ECO:0000313" key="2">
    <source>
        <dbReference type="EMBL" id="MBB4347764.1"/>
    </source>
</evidence>
<dbReference type="Proteomes" id="UP000524535">
    <property type="component" value="Unassembled WGS sequence"/>
</dbReference>
<name>A0A7W6WNF7_9HYPH</name>
<feature type="transmembrane region" description="Helical" evidence="1">
    <location>
        <begin position="77"/>
        <end position="96"/>
    </location>
</feature>
<dbReference type="AlphaFoldDB" id="A0A7W6WNF7"/>
<dbReference type="Proteomes" id="UP000576087">
    <property type="component" value="Unassembled WGS sequence"/>
</dbReference>
<gene>
    <name evidence="3" type="ORF">GGE31_000313</name>
    <name evidence="2" type="ORF">GGE33_001472</name>
    <name evidence="4" type="ORF">GGE35_000311</name>
</gene>
<evidence type="ECO:0000313" key="3">
    <source>
        <dbReference type="EMBL" id="MBB4409842.1"/>
    </source>
</evidence>
<organism evidence="2 5">
    <name type="scientific">Aliirhizobium cellulosilyticum</name>
    <dbReference type="NCBI Taxonomy" id="393664"/>
    <lineage>
        <taxon>Bacteria</taxon>
        <taxon>Pseudomonadati</taxon>
        <taxon>Pseudomonadota</taxon>
        <taxon>Alphaproteobacteria</taxon>
        <taxon>Hyphomicrobiales</taxon>
        <taxon>Rhizobiaceae</taxon>
        <taxon>Aliirhizobium</taxon>
    </lineage>
</organism>
<feature type="transmembrane region" description="Helical" evidence="1">
    <location>
        <begin position="39"/>
        <end position="65"/>
    </location>
</feature>
<keyword evidence="1" id="KW-1133">Transmembrane helix</keyword>
<dbReference type="EMBL" id="JACIHM010000001">
    <property type="protein sequence ID" value="MBB4444529.1"/>
    <property type="molecule type" value="Genomic_DNA"/>
</dbReference>
<evidence type="ECO:0000256" key="1">
    <source>
        <dbReference type="SAM" id="Phobius"/>
    </source>
</evidence>
<evidence type="ECO:0000313" key="6">
    <source>
        <dbReference type="Proteomes" id="UP000524535"/>
    </source>
</evidence>
<evidence type="ECO:0000313" key="5">
    <source>
        <dbReference type="Proteomes" id="UP000520770"/>
    </source>
</evidence>
<keyword evidence="1" id="KW-0472">Membrane</keyword>
<dbReference type="EMBL" id="JACIGW010000001">
    <property type="protein sequence ID" value="MBB4347764.1"/>
    <property type="molecule type" value="Genomic_DNA"/>
</dbReference>
<proteinExistence type="predicted"/>
<keyword evidence="1" id="KW-0812">Transmembrane</keyword>
<comment type="caution">
    <text evidence="2">The sequence shown here is derived from an EMBL/GenBank/DDBJ whole genome shotgun (WGS) entry which is preliminary data.</text>
</comment>